<organism evidence="12 13">
    <name type="scientific">Jimgerdemannia flammicorona</name>
    <dbReference type="NCBI Taxonomy" id="994334"/>
    <lineage>
        <taxon>Eukaryota</taxon>
        <taxon>Fungi</taxon>
        <taxon>Fungi incertae sedis</taxon>
        <taxon>Mucoromycota</taxon>
        <taxon>Mucoromycotina</taxon>
        <taxon>Endogonomycetes</taxon>
        <taxon>Endogonales</taxon>
        <taxon>Endogonaceae</taxon>
        <taxon>Jimgerdemannia</taxon>
    </lineage>
</organism>
<evidence type="ECO:0000256" key="6">
    <source>
        <dbReference type="ARBA" id="ARBA00023235"/>
    </source>
</evidence>
<evidence type="ECO:0000313" key="13">
    <source>
        <dbReference type="Proteomes" id="UP000268093"/>
    </source>
</evidence>
<feature type="domain" description="NAD(P)-binding" evidence="11">
    <location>
        <begin position="13"/>
        <end position="334"/>
    </location>
</feature>
<evidence type="ECO:0000256" key="10">
    <source>
        <dbReference type="RuleBase" id="RU366046"/>
    </source>
</evidence>
<evidence type="ECO:0000256" key="2">
    <source>
        <dbReference type="ARBA" id="ARBA00001911"/>
    </source>
</evidence>
<protein>
    <recommendedName>
        <fullName evidence="10">UDP-glucose 4-epimerase</fullName>
        <ecNumber evidence="10">5.1.3.2</ecNumber>
    </recommendedName>
</protein>
<dbReference type="NCBIfam" id="NF007956">
    <property type="entry name" value="PRK10675.1"/>
    <property type="match status" value="1"/>
</dbReference>
<comment type="cofactor">
    <cofactor evidence="2 10">
        <name>NAD(+)</name>
        <dbReference type="ChEBI" id="CHEBI:57540"/>
    </cofactor>
</comment>
<dbReference type="EC" id="5.1.3.2" evidence="10"/>
<dbReference type="CDD" id="cd05247">
    <property type="entry name" value="UDP_G4E_1_SDR_e"/>
    <property type="match status" value="1"/>
</dbReference>
<evidence type="ECO:0000256" key="9">
    <source>
        <dbReference type="ARBA" id="ARBA00038238"/>
    </source>
</evidence>
<comment type="subunit">
    <text evidence="10">Homodimer.</text>
</comment>
<dbReference type="Gene3D" id="3.40.50.720">
    <property type="entry name" value="NAD(P)-binding Rossmann-like Domain"/>
    <property type="match status" value="1"/>
</dbReference>
<dbReference type="EMBL" id="RBNI01003193">
    <property type="protein sequence ID" value="RUP48609.1"/>
    <property type="molecule type" value="Genomic_DNA"/>
</dbReference>
<evidence type="ECO:0000256" key="5">
    <source>
        <dbReference type="ARBA" id="ARBA00023027"/>
    </source>
</evidence>
<evidence type="ECO:0000256" key="8">
    <source>
        <dbReference type="ARBA" id="ARBA00037955"/>
    </source>
</evidence>
<dbReference type="SUPFAM" id="SSF51735">
    <property type="entry name" value="NAD(P)-binding Rossmann-fold domains"/>
    <property type="match status" value="1"/>
</dbReference>
<dbReference type="PANTHER" id="PTHR43725">
    <property type="entry name" value="UDP-GLUCOSE 4-EPIMERASE"/>
    <property type="match status" value="1"/>
</dbReference>
<reference evidence="12 13" key="1">
    <citation type="journal article" date="2018" name="New Phytol.">
        <title>Phylogenomics of Endogonaceae and evolution of mycorrhizas within Mucoromycota.</title>
        <authorList>
            <person name="Chang Y."/>
            <person name="Desiro A."/>
            <person name="Na H."/>
            <person name="Sandor L."/>
            <person name="Lipzen A."/>
            <person name="Clum A."/>
            <person name="Barry K."/>
            <person name="Grigoriev I.V."/>
            <person name="Martin F.M."/>
            <person name="Stajich J.E."/>
            <person name="Smith M.E."/>
            <person name="Bonito G."/>
            <person name="Spatafora J.W."/>
        </authorList>
    </citation>
    <scope>NUCLEOTIDE SEQUENCE [LARGE SCALE GENOMIC DNA]</scope>
    <source>
        <strain evidence="12 13">GMNB39</strain>
    </source>
</reference>
<dbReference type="UniPathway" id="UPA00214"/>
<comment type="similarity">
    <text evidence="10">Belongs to the NAD(P)-dependent epimerase/dehydratase family.</text>
</comment>
<keyword evidence="6 10" id="KW-0413">Isomerase</keyword>
<keyword evidence="13" id="KW-1185">Reference proteome</keyword>
<comment type="function">
    <text evidence="7">Mutarotase converts alpha-aldose to the beta-anomer. It is active on D-glucose, L-arabinose, D-xylose, D-galactose, maltose and lactose.</text>
</comment>
<comment type="catalytic activity">
    <reaction evidence="1 10">
        <text>UDP-alpha-D-glucose = UDP-alpha-D-galactose</text>
        <dbReference type="Rhea" id="RHEA:22168"/>
        <dbReference type="ChEBI" id="CHEBI:58885"/>
        <dbReference type="ChEBI" id="CHEBI:66914"/>
        <dbReference type="EC" id="5.1.3.2"/>
    </reaction>
</comment>
<gene>
    <name evidence="12" type="ORF">BC936DRAFT_144310</name>
</gene>
<dbReference type="GO" id="GO:0003978">
    <property type="term" value="F:UDP-glucose 4-epimerase activity"/>
    <property type="evidence" value="ECO:0007669"/>
    <property type="project" value="UniProtKB-UniRule"/>
</dbReference>
<evidence type="ECO:0000256" key="3">
    <source>
        <dbReference type="ARBA" id="ARBA00004947"/>
    </source>
</evidence>
<evidence type="ECO:0000313" key="12">
    <source>
        <dbReference type="EMBL" id="RUP48609.1"/>
    </source>
</evidence>
<dbReference type="InterPro" id="IPR005886">
    <property type="entry name" value="UDP_G4E"/>
</dbReference>
<proteinExistence type="inferred from homology"/>
<comment type="caution">
    <text evidence="12">The sequence shown here is derived from an EMBL/GenBank/DDBJ whole genome shotgun (WGS) entry which is preliminary data.</text>
</comment>
<keyword evidence="5 10" id="KW-0520">NAD</keyword>
<dbReference type="GO" id="GO:0006012">
    <property type="term" value="P:galactose metabolic process"/>
    <property type="evidence" value="ECO:0007669"/>
    <property type="project" value="UniProtKB-UniPathway"/>
</dbReference>
<comment type="pathway">
    <text evidence="4">Carbohydrate metabolism; hexose metabolism.</text>
</comment>
<evidence type="ECO:0000256" key="1">
    <source>
        <dbReference type="ARBA" id="ARBA00000083"/>
    </source>
</evidence>
<evidence type="ECO:0000256" key="4">
    <source>
        <dbReference type="ARBA" id="ARBA00005028"/>
    </source>
</evidence>
<evidence type="ECO:0000259" key="11">
    <source>
        <dbReference type="Pfam" id="PF16363"/>
    </source>
</evidence>
<dbReference type="Gene3D" id="3.90.25.10">
    <property type="entry name" value="UDP-galactose 4-epimerase, domain 1"/>
    <property type="match status" value="1"/>
</dbReference>
<dbReference type="GO" id="GO:0005829">
    <property type="term" value="C:cytosol"/>
    <property type="evidence" value="ECO:0007669"/>
    <property type="project" value="TreeGrafter"/>
</dbReference>
<dbReference type="Proteomes" id="UP000268093">
    <property type="component" value="Unassembled WGS sequence"/>
</dbReference>
<dbReference type="InterPro" id="IPR016040">
    <property type="entry name" value="NAD(P)-bd_dom"/>
</dbReference>
<dbReference type="InterPro" id="IPR036291">
    <property type="entry name" value="NAD(P)-bd_dom_sf"/>
</dbReference>
<comment type="similarity">
    <text evidence="8">In the N-terminal section; belongs to the NAD(P)-dependent epimerase/dehydratase family.</text>
</comment>
<dbReference type="NCBIfam" id="TIGR01179">
    <property type="entry name" value="galE"/>
    <property type="match status" value="1"/>
</dbReference>
<sequence>MATSTSISERYVLVTGGAGYIGSHCTVSLLTAGYKVVIVDNLYNASYESIVRVARIAGVSSVPFHKVDLLDQRQLSAVFARYPIWAVVHLASAKAVGESVQRPLDYYHINVTGTINLLRAMKDAGVRNLVFSSSATVYGDPPIIPIPETSPLKPESPYGRTKVVIESLVRDLCDSDEGWNAALLRYFNPAGAHETGLMGENPKGVPYNLMPYLAQVAVGKREYLNVFGSDYETKDGTGIRDYIHVVDLADGHLAALEKLKEKPGCVVYNLGNGEGYTVLEMIAAFSRAVGRDLPYKLAPRRAGDVTNLTADPRKANAELGWRATRGLDAMCADTWRWQSGNPDGYEGYPAEPPEGSVL</sequence>
<dbReference type="PANTHER" id="PTHR43725:SF47">
    <property type="entry name" value="UDP-GLUCOSE 4-EPIMERASE"/>
    <property type="match status" value="1"/>
</dbReference>
<comment type="similarity">
    <text evidence="9">In the C-terminal section; belongs to the aldose epimerase family.</text>
</comment>
<name>A0A433DCQ6_9FUNG</name>
<dbReference type="OrthoDB" id="9402762at2759"/>
<keyword evidence="10" id="KW-0119">Carbohydrate metabolism</keyword>
<comment type="pathway">
    <text evidence="3 10">Carbohydrate metabolism; galactose metabolism.</text>
</comment>
<evidence type="ECO:0000256" key="7">
    <source>
        <dbReference type="ARBA" id="ARBA00037676"/>
    </source>
</evidence>
<accession>A0A433DCQ6</accession>
<dbReference type="Pfam" id="PF16363">
    <property type="entry name" value="GDP_Man_Dehyd"/>
    <property type="match status" value="1"/>
</dbReference>
<dbReference type="AlphaFoldDB" id="A0A433DCQ6"/>